<keyword evidence="5" id="KW-0175">Coiled coil</keyword>
<dbReference type="HOGENOM" id="CLU_057727_0_0_1"/>
<dbReference type="PANTHER" id="PTHR23041:SF78">
    <property type="entry name" value="E3 UBIQUITIN-PROTEIN LIGASE RNF4"/>
    <property type="match status" value="1"/>
</dbReference>
<dbReference type="PANTHER" id="PTHR23041">
    <property type="entry name" value="RING FINGER DOMAIN-CONTAINING"/>
    <property type="match status" value="1"/>
</dbReference>
<evidence type="ECO:0000256" key="1">
    <source>
        <dbReference type="ARBA" id="ARBA00022723"/>
    </source>
</evidence>
<dbReference type="InterPro" id="IPR013083">
    <property type="entry name" value="Znf_RING/FYVE/PHD"/>
</dbReference>
<evidence type="ECO:0000313" key="8">
    <source>
        <dbReference type="EMBL" id="EPT02616.1"/>
    </source>
</evidence>
<protein>
    <recommendedName>
        <fullName evidence="7">RING-type domain-containing protein</fullName>
    </recommendedName>
</protein>
<dbReference type="InterPro" id="IPR001841">
    <property type="entry name" value="Znf_RING"/>
</dbReference>
<accession>S8FMT2</accession>
<proteinExistence type="predicted"/>
<keyword evidence="1" id="KW-0479">Metal-binding</keyword>
<dbReference type="PROSITE" id="PS50089">
    <property type="entry name" value="ZF_RING_2"/>
    <property type="match status" value="1"/>
</dbReference>
<sequence length="288" mass="32416">MPATRAQSARPRQRYSPVAVSPPAENDVIVLSSDDEQPLRTRAPTPRRKRSKQKNRAPIPATADIVEISSGEEDIVVTRARLPPRRQPDAFAMLQRQLKEAQEEVEQLRKEARAAEKQKAAPAAPVDPKMLEELEESVTCEICTLKMWAPYALPCGHTFCQTCLQDWFGTTQAQHLNNYPQAPGRVAMLDTLYRAIRHPLTPAVRRREALLQIEQIEAEFPPPKYTCPTCRTQCMTRPTEVFVIKSIVERIAKAQGEAAPQNAPVRTRAGQARLITGPFDGFFAERTW</sequence>
<dbReference type="InterPro" id="IPR047134">
    <property type="entry name" value="RNF4"/>
</dbReference>
<dbReference type="SUPFAM" id="SSF57850">
    <property type="entry name" value="RING/U-box"/>
    <property type="match status" value="1"/>
</dbReference>
<dbReference type="SMART" id="SM00184">
    <property type="entry name" value="RING"/>
    <property type="match status" value="1"/>
</dbReference>
<gene>
    <name evidence="8" type="ORF">FOMPIDRAFT_99179</name>
</gene>
<dbReference type="PROSITE" id="PS00518">
    <property type="entry name" value="ZF_RING_1"/>
    <property type="match status" value="1"/>
</dbReference>
<keyword evidence="3" id="KW-0862">Zinc</keyword>
<dbReference type="InterPro" id="IPR017907">
    <property type="entry name" value="Znf_RING_CS"/>
</dbReference>
<dbReference type="InterPro" id="IPR027370">
    <property type="entry name" value="Znf-RING_euk"/>
</dbReference>
<evidence type="ECO:0000259" key="7">
    <source>
        <dbReference type="PROSITE" id="PS50089"/>
    </source>
</evidence>
<name>S8FMT2_FOMSC</name>
<feature type="domain" description="RING-type" evidence="7">
    <location>
        <begin position="140"/>
        <end position="231"/>
    </location>
</feature>
<feature type="coiled-coil region" evidence="5">
    <location>
        <begin position="91"/>
        <end position="118"/>
    </location>
</feature>
<evidence type="ECO:0000256" key="2">
    <source>
        <dbReference type="ARBA" id="ARBA00022771"/>
    </source>
</evidence>
<evidence type="ECO:0000256" key="4">
    <source>
        <dbReference type="PROSITE-ProRule" id="PRU00175"/>
    </source>
</evidence>
<evidence type="ECO:0000256" key="3">
    <source>
        <dbReference type="ARBA" id="ARBA00022833"/>
    </source>
</evidence>
<dbReference type="eggNOG" id="ENOG502SRD8">
    <property type="taxonomic scope" value="Eukaryota"/>
</dbReference>
<keyword evidence="9" id="KW-1185">Reference proteome</keyword>
<dbReference type="GO" id="GO:0008270">
    <property type="term" value="F:zinc ion binding"/>
    <property type="evidence" value="ECO:0007669"/>
    <property type="project" value="UniProtKB-KW"/>
</dbReference>
<dbReference type="OrthoDB" id="3219336at2759"/>
<reference evidence="8 9" key="1">
    <citation type="journal article" date="2012" name="Science">
        <title>The Paleozoic origin of enzymatic lignin decomposition reconstructed from 31 fungal genomes.</title>
        <authorList>
            <person name="Floudas D."/>
            <person name="Binder M."/>
            <person name="Riley R."/>
            <person name="Barry K."/>
            <person name="Blanchette R.A."/>
            <person name="Henrissat B."/>
            <person name="Martinez A.T."/>
            <person name="Otillar R."/>
            <person name="Spatafora J.W."/>
            <person name="Yadav J.S."/>
            <person name="Aerts A."/>
            <person name="Benoit I."/>
            <person name="Boyd A."/>
            <person name="Carlson A."/>
            <person name="Copeland A."/>
            <person name="Coutinho P.M."/>
            <person name="de Vries R.P."/>
            <person name="Ferreira P."/>
            <person name="Findley K."/>
            <person name="Foster B."/>
            <person name="Gaskell J."/>
            <person name="Glotzer D."/>
            <person name="Gorecki P."/>
            <person name="Heitman J."/>
            <person name="Hesse C."/>
            <person name="Hori C."/>
            <person name="Igarashi K."/>
            <person name="Jurgens J.A."/>
            <person name="Kallen N."/>
            <person name="Kersten P."/>
            <person name="Kohler A."/>
            <person name="Kuees U."/>
            <person name="Kumar T.K.A."/>
            <person name="Kuo A."/>
            <person name="LaButti K."/>
            <person name="Larrondo L.F."/>
            <person name="Lindquist E."/>
            <person name="Ling A."/>
            <person name="Lombard V."/>
            <person name="Lucas S."/>
            <person name="Lundell T."/>
            <person name="Martin R."/>
            <person name="McLaughlin D.J."/>
            <person name="Morgenstern I."/>
            <person name="Morin E."/>
            <person name="Murat C."/>
            <person name="Nagy L.G."/>
            <person name="Nolan M."/>
            <person name="Ohm R.A."/>
            <person name="Patyshakuliyeva A."/>
            <person name="Rokas A."/>
            <person name="Ruiz-Duenas F.J."/>
            <person name="Sabat G."/>
            <person name="Salamov A."/>
            <person name="Samejima M."/>
            <person name="Schmutz J."/>
            <person name="Slot J.C."/>
            <person name="St John F."/>
            <person name="Stenlid J."/>
            <person name="Sun H."/>
            <person name="Sun S."/>
            <person name="Syed K."/>
            <person name="Tsang A."/>
            <person name="Wiebenga A."/>
            <person name="Young D."/>
            <person name="Pisabarro A."/>
            <person name="Eastwood D.C."/>
            <person name="Martin F."/>
            <person name="Cullen D."/>
            <person name="Grigoriev I.V."/>
            <person name="Hibbett D.S."/>
        </authorList>
    </citation>
    <scope>NUCLEOTIDE SEQUENCE</scope>
    <source>
        <strain evidence="9">FP-58527</strain>
    </source>
</reference>
<dbReference type="InParanoid" id="S8FMT2"/>
<organism evidence="8 9">
    <name type="scientific">Fomitopsis schrenkii</name>
    <name type="common">Brown rot fungus</name>
    <dbReference type="NCBI Taxonomy" id="2126942"/>
    <lineage>
        <taxon>Eukaryota</taxon>
        <taxon>Fungi</taxon>
        <taxon>Dikarya</taxon>
        <taxon>Basidiomycota</taxon>
        <taxon>Agaricomycotina</taxon>
        <taxon>Agaricomycetes</taxon>
        <taxon>Polyporales</taxon>
        <taxon>Fomitopsis</taxon>
    </lineage>
</organism>
<keyword evidence="2 4" id="KW-0863">Zinc-finger</keyword>
<dbReference type="Proteomes" id="UP000015241">
    <property type="component" value="Unassembled WGS sequence"/>
</dbReference>
<feature type="compositionally biased region" description="Basic residues" evidence="6">
    <location>
        <begin position="45"/>
        <end position="55"/>
    </location>
</feature>
<feature type="region of interest" description="Disordered" evidence="6">
    <location>
        <begin position="1"/>
        <end position="62"/>
    </location>
</feature>
<dbReference type="Pfam" id="PF13445">
    <property type="entry name" value="zf-RING_UBOX"/>
    <property type="match status" value="1"/>
</dbReference>
<evidence type="ECO:0000313" key="9">
    <source>
        <dbReference type="Proteomes" id="UP000015241"/>
    </source>
</evidence>
<dbReference type="STRING" id="743788.S8FMT2"/>
<evidence type="ECO:0000256" key="6">
    <source>
        <dbReference type="SAM" id="MobiDB-lite"/>
    </source>
</evidence>
<dbReference type="AlphaFoldDB" id="S8FMT2"/>
<dbReference type="EMBL" id="KE504134">
    <property type="protein sequence ID" value="EPT02616.1"/>
    <property type="molecule type" value="Genomic_DNA"/>
</dbReference>
<evidence type="ECO:0000256" key="5">
    <source>
        <dbReference type="SAM" id="Coils"/>
    </source>
</evidence>
<dbReference type="Gene3D" id="3.30.40.10">
    <property type="entry name" value="Zinc/RING finger domain, C3HC4 (zinc finger)"/>
    <property type="match status" value="1"/>
</dbReference>